<accession>S7TME8</accession>
<organism evidence="1 2">
    <name type="scientific">Desulfococcus multivorans DSM 2059</name>
    <dbReference type="NCBI Taxonomy" id="1121405"/>
    <lineage>
        <taxon>Bacteria</taxon>
        <taxon>Pseudomonadati</taxon>
        <taxon>Thermodesulfobacteriota</taxon>
        <taxon>Desulfobacteria</taxon>
        <taxon>Desulfobacterales</taxon>
        <taxon>Desulfococcaceae</taxon>
        <taxon>Desulfococcus</taxon>
    </lineage>
</organism>
<keyword evidence="2" id="KW-1185">Reference proteome</keyword>
<proteinExistence type="predicted"/>
<sequence length="136" mass="15784">MIHIEHKPFQWIHTAGSFASRCDLDIFLFEKSALVVATEREDDAASGMSISSGAPILATIILQKYRLDPDNVFWIEHYPEKWVDGRRIYRVAEIYHRVTFTFRGNRFVTPKWEALDIDGTRAFIDALKVSWNIPEV</sequence>
<dbReference type="OrthoDB" id="571871at2"/>
<evidence type="ECO:0000313" key="2">
    <source>
        <dbReference type="Proteomes" id="UP000014977"/>
    </source>
</evidence>
<evidence type="ECO:0000313" key="1">
    <source>
        <dbReference type="EMBL" id="EPR37890.1"/>
    </source>
</evidence>
<comment type="caution">
    <text evidence="1">The sequence shown here is derived from an EMBL/GenBank/DDBJ whole genome shotgun (WGS) entry which is preliminary data.</text>
</comment>
<dbReference type="STRING" id="897.B2D07_14240"/>
<dbReference type="RefSeq" id="WP_020877997.1">
    <property type="nucleotide sequence ID" value="NZ_ATHJ01000096.1"/>
</dbReference>
<reference evidence="1 2" key="1">
    <citation type="journal article" date="2013" name="Genome Announc.">
        <title>Draft genome sequences for three mercury-methylating, sulfate-reducing bacteria.</title>
        <authorList>
            <person name="Brown S.D."/>
            <person name="Hurt R.A.Jr."/>
            <person name="Gilmour C.C."/>
            <person name="Elias D.A."/>
        </authorList>
    </citation>
    <scope>NUCLEOTIDE SEQUENCE [LARGE SCALE GENOMIC DNA]</scope>
    <source>
        <strain evidence="1 2">DSM 2059</strain>
    </source>
</reference>
<name>S7TME8_DESML</name>
<dbReference type="Proteomes" id="UP000014977">
    <property type="component" value="Unassembled WGS sequence"/>
</dbReference>
<protein>
    <submittedName>
        <fullName evidence="1">Uncharacterized protein</fullName>
    </submittedName>
</protein>
<gene>
    <name evidence="1" type="ORF">dsmv_2930</name>
</gene>
<dbReference type="EMBL" id="ATHJ01000096">
    <property type="protein sequence ID" value="EPR37890.1"/>
    <property type="molecule type" value="Genomic_DNA"/>
</dbReference>
<dbReference type="AlphaFoldDB" id="S7TME8"/>